<organism evidence="3 4">
    <name type="scientific">Puniceicoccus vermicola</name>
    <dbReference type="NCBI Taxonomy" id="388746"/>
    <lineage>
        <taxon>Bacteria</taxon>
        <taxon>Pseudomonadati</taxon>
        <taxon>Verrucomicrobiota</taxon>
        <taxon>Opitutia</taxon>
        <taxon>Puniceicoccales</taxon>
        <taxon>Puniceicoccaceae</taxon>
        <taxon>Puniceicoccus</taxon>
    </lineage>
</organism>
<dbReference type="InterPro" id="IPR013097">
    <property type="entry name" value="Dabb"/>
</dbReference>
<protein>
    <submittedName>
        <fullName evidence="3">Dabb family protein</fullName>
    </submittedName>
</protein>
<evidence type="ECO:0000313" key="4">
    <source>
        <dbReference type="Proteomes" id="UP000525652"/>
    </source>
</evidence>
<dbReference type="PANTHER" id="PTHR33178:SF10">
    <property type="entry name" value="STRESS-RESPONSE A_B BARREL DOMAIN-CONTAINING PROTEIN"/>
    <property type="match status" value="1"/>
</dbReference>
<gene>
    <name evidence="3" type="ORF">H5P30_14575</name>
</gene>
<comment type="caution">
    <text evidence="3">The sequence shown here is derived from an EMBL/GenBank/DDBJ whole genome shotgun (WGS) entry which is preliminary data.</text>
</comment>
<dbReference type="PANTHER" id="PTHR33178">
    <property type="match status" value="1"/>
</dbReference>
<comment type="subunit">
    <text evidence="1">Homodimer.</text>
</comment>
<dbReference type="SMART" id="SM00886">
    <property type="entry name" value="Dabb"/>
    <property type="match status" value="1"/>
</dbReference>
<sequence length="98" mass="11119">MIRHLLLIQFKEDVTADQIDEVATLFRQIPEKIEGVVSAEWGANNSPEHKNQGYSHAVLMNFADEAGRENYLPHPEHDALKAVFKPLITDIIVFDYSA</sequence>
<dbReference type="PROSITE" id="PS51502">
    <property type="entry name" value="S_R_A_B_BARREL"/>
    <property type="match status" value="1"/>
</dbReference>
<evidence type="ECO:0000259" key="2">
    <source>
        <dbReference type="PROSITE" id="PS51502"/>
    </source>
</evidence>
<feature type="domain" description="Stress-response A/B barrel" evidence="2">
    <location>
        <begin position="2"/>
        <end position="96"/>
    </location>
</feature>
<evidence type="ECO:0000256" key="1">
    <source>
        <dbReference type="ARBA" id="ARBA00011738"/>
    </source>
</evidence>
<dbReference type="Proteomes" id="UP000525652">
    <property type="component" value="Unassembled WGS sequence"/>
</dbReference>
<dbReference type="EMBL" id="JACHVA010000114">
    <property type="protein sequence ID" value="MBC2603004.1"/>
    <property type="molecule type" value="Genomic_DNA"/>
</dbReference>
<keyword evidence="4" id="KW-1185">Reference proteome</keyword>
<evidence type="ECO:0000313" key="3">
    <source>
        <dbReference type="EMBL" id="MBC2603004.1"/>
    </source>
</evidence>
<dbReference type="RefSeq" id="WP_185693651.1">
    <property type="nucleotide sequence ID" value="NZ_JACHVA010000114.1"/>
</dbReference>
<dbReference type="SUPFAM" id="SSF54909">
    <property type="entry name" value="Dimeric alpha+beta barrel"/>
    <property type="match status" value="1"/>
</dbReference>
<dbReference type="InterPro" id="IPR011008">
    <property type="entry name" value="Dimeric_a/b-barrel"/>
</dbReference>
<dbReference type="AlphaFoldDB" id="A0A7X1E5C6"/>
<name>A0A7X1E5C6_9BACT</name>
<dbReference type="InterPro" id="IPR044662">
    <property type="entry name" value="HS1/DABB1-like"/>
</dbReference>
<accession>A0A7X1E5C6</accession>
<reference evidence="3 4" key="1">
    <citation type="submission" date="2020-07" db="EMBL/GenBank/DDBJ databases">
        <authorList>
            <person name="Feng X."/>
        </authorList>
    </citation>
    <scope>NUCLEOTIDE SEQUENCE [LARGE SCALE GENOMIC DNA]</scope>
    <source>
        <strain evidence="3 4">JCM14086</strain>
    </source>
</reference>
<dbReference type="Gene3D" id="3.30.70.100">
    <property type="match status" value="1"/>
</dbReference>
<dbReference type="Pfam" id="PF07876">
    <property type="entry name" value="Dabb"/>
    <property type="match status" value="1"/>
</dbReference>
<proteinExistence type="predicted"/>